<accession>A0A2H0BJJ7</accession>
<evidence type="ECO:0008006" key="3">
    <source>
        <dbReference type="Google" id="ProtNLM"/>
    </source>
</evidence>
<dbReference type="EMBL" id="PCSW01000038">
    <property type="protein sequence ID" value="PIP57774.1"/>
    <property type="molecule type" value="Genomic_DNA"/>
</dbReference>
<dbReference type="AlphaFoldDB" id="A0A2H0BJJ7"/>
<name>A0A2H0BJJ7_9BACT</name>
<dbReference type="Pfam" id="PF08843">
    <property type="entry name" value="AbiEii"/>
    <property type="match status" value="2"/>
</dbReference>
<organism evidence="1 2">
    <name type="scientific">Candidatus Woesebacteria bacterium CG22_combo_CG10-13_8_21_14_all_39_10</name>
    <dbReference type="NCBI Taxonomy" id="1975059"/>
    <lineage>
        <taxon>Bacteria</taxon>
        <taxon>Candidatus Woeseibacteriota</taxon>
    </lineage>
</organism>
<evidence type="ECO:0000313" key="2">
    <source>
        <dbReference type="Proteomes" id="UP000229847"/>
    </source>
</evidence>
<dbReference type="InterPro" id="IPR014942">
    <property type="entry name" value="AbiEii"/>
</dbReference>
<proteinExistence type="predicted"/>
<protein>
    <recommendedName>
        <fullName evidence="3">Nucleotidyl transferase AbiEii/AbiGii toxin family protein</fullName>
    </recommendedName>
</protein>
<comment type="caution">
    <text evidence="1">The sequence shown here is derived from an EMBL/GenBank/DDBJ whole genome shotgun (WGS) entry which is preliminary data.</text>
</comment>
<sequence>MFTNTLSPNTLRGLKLIGNEKWLNFAYLAGGTALALRLGHRQSVDLDFFTPDKFDEQIILAGLQKTGQYKARQTAWRTVKGHLFGVSFSLFYYSYPILAKDDNFLGIKIASLKDIAAMKINAIEDRGSKRDFIDLYFLSQNFSFEEMLKFYNQKYQCLKDHRYNILKSLNYFEDAESEDSPQMIKPVDWEKVKTFFQEESKKLSSSLI</sequence>
<reference evidence="1 2" key="1">
    <citation type="submission" date="2017-09" db="EMBL/GenBank/DDBJ databases">
        <title>Depth-based differentiation of microbial function through sediment-hosted aquifers and enrichment of novel symbionts in the deep terrestrial subsurface.</title>
        <authorList>
            <person name="Probst A.J."/>
            <person name="Ladd B."/>
            <person name="Jarett J.K."/>
            <person name="Geller-Mcgrath D.E."/>
            <person name="Sieber C.M."/>
            <person name="Emerson J.B."/>
            <person name="Anantharaman K."/>
            <person name="Thomas B.C."/>
            <person name="Malmstrom R."/>
            <person name="Stieglmeier M."/>
            <person name="Klingl A."/>
            <person name="Woyke T."/>
            <person name="Ryan C.M."/>
            <person name="Banfield J.F."/>
        </authorList>
    </citation>
    <scope>NUCLEOTIDE SEQUENCE [LARGE SCALE GENOMIC DNA]</scope>
    <source>
        <strain evidence="1">CG22_combo_CG10-13_8_21_14_all_39_10</strain>
    </source>
</reference>
<gene>
    <name evidence="1" type="ORF">COX03_01285</name>
</gene>
<evidence type="ECO:0000313" key="1">
    <source>
        <dbReference type="EMBL" id="PIP57774.1"/>
    </source>
</evidence>
<dbReference type="Proteomes" id="UP000229847">
    <property type="component" value="Unassembled WGS sequence"/>
</dbReference>